<organism evidence="2 3">
    <name type="scientific">Sinorhizobium mexicanum</name>
    <dbReference type="NCBI Taxonomy" id="375549"/>
    <lineage>
        <taxon>Bacteria</taxon>
        <taxon>Pseudomonadati</taxon>
        <taxon>Pseudomonadota</taxon>
        <taxon>Alphaproteobacteria</taxon>
        <taxon>Hyphomicrobiales</taxon>
        <taxon>Rhizobiaceae</taxon>
        <taxon>Sinorhizobium/Ensifer group</taxon>
        <taxon>Sinorhizobium</taxon>
    </lineage>
</organism>
<evidence type="ECO:0000313" key="2">
    <source>
        <dbReference type="EMBL" id="QLL62267.1"/>
    </source>
</evidence>
<dbReference type="EMBL" id="CP041238">
    <property type="protein sequence ID" value="QLL62267.1"/>
    <property type="molecule type" value="Genomic_DNA"/>
</dbReference>
<dbReference type="GO" id="GO:0000160">
    <property type="term" value="P:phosphorelay signal transduction system"/>
    <property type="evidence" value="ECO:0007669"/>
    <property type="project" value="InterPro"/>
</dbReference>
<accession>A0A859QL27</accession>
<reference evidence="2 3" key="1">
    <citation type="submission" date="2019-06" db="EMBL/GenBank/DDBJ databases">
        <title>Complete genome sequence of Ensifer mexicanus ITTG R7 isolated from nodules of Acacia angustissima (Mill.) Kuntze.</title>
        <authorList>
            <person name="Rincon-Rosales R."/>
            <person name="Rogel M.A."/>
            <person name="Guerrero G."/>
            <person name="Rincon-Molina C.I."/>
            <person name="Lopez-Lopez A."/>
            <person name="Martinez-Romero E."/>
        </authorList>
    </citation>
    <scope>NUCLEOTIDE SEQUENCE [LARGE SCALE GENOMIC DNA]</scope>
    <source>
        <strain evidence="2 3">ITTG R7</strain>
    </source>
</reference>
<dbReference type="Gene3D" id="3.40.50.2300">
    <property type="match status" value="1"/>
</dbReference>
<dbReference type="RefSeq" id="WP_180938174.1">
    <property type="nucleotide sequence ID" value="NZ_CP041238.1"/>
</dbReference>
<evidence type="ECO:0000256" key="1">
    <source>
        <dbReference type="ARBA" id="ARBA00022553"/>
    </source>
</evidence>
<dbReference type="SUPFAM" id="SSF52172">
    <property type="entry name" value="CheY-like"/>
    <property type="match status" value="1"/>
</dbReference>
<dbReference type="InterPro" id="IPR011006">
    <property type="entry name" value="CheY-like_superfamily"/>
</dbReference>
<dbReference type="InterPro" id="IPR001789">
    <property type="entry name" value="Sig_transdc_resp-reg_receiver"/>
</dbReference>
<sequence length="159" mass="16739">METVAILIADDEALLLLDFECALTEAGFGVVAVTSGSKAIEHLTAADSSIQGIVTDIRFGESPDGWEVARVAREIDPGMPVVYVSGHGAVDFPSRGVPKSVMLEKPFDMAQLVTAISQLLDERSSETLPPPPASDPKGLRGLPCAYPGAPRLAPVRARS</sequence>
<gene>
    <name evidence="2" type="ORF">FKV68_12865</name>
</gene>
<dbReference type="SMART" id="SM00448">
    <property type="entry name" value="REC"/>
    <property type="match status" value="1"/>
</dbReference>
<evidence type="ECO:0000313" key="3">
    <source>
        <dbReference type="Proteomes" id="UP000510721"/>
    </source>
</evidence>
<dbReference type="KEGG" id="emx:FKV68_12865"/>
<dbReference type="PROSITE" id="PS50110">
    <property type="entry name" value="RESPONSE_REGULATORY"/>
    <property type="match status" value="1"/>
</dbReference>
<dbReference type="InterPro" id="IPR050595">
    <property type="entry name" value="Bact_response_regulator"/>
</dbReference>
<dbReference type="Pfam" id="PF00072">
    <property type="entry name" value="Response_reg"/>
    <property type="match status" value="1"/>
</dbReference>
<keyword evidence="1" id="KW-0597">Phosphoprotein</keyword>
<dbReference type="PANTHER" id="PTHR44591">
    <property type="entry name" value="STRESS RESPONSE REGULATOR PROTEIN 1"/>
    <property type="match status" value="1"/>
</dbReference>
<dbReference type="AlphaFoldDB" id="A0A859QL27"/>
<name>A0A859QL27_9HYPH</name>
<dbReference type="PANTHER" id="PTHR44591:SF21">
    <property type="entry name" value="TWO-COMPONENT RESPONSE REGULATOR"/>
    <property type="match status" value="1"/>
</dbReference>
<dbReference type="Proteomes" id="UP000510721">
    <property type="component" value="Chromosome"/>
</dbReference>
<protein>
    <submittedName>
        <fullName evidence="2">Response regulator</fullName>
    </submittedName>
</protein>
<proteinExistence type="predicted"/>
<keyword evidence="3" id="KW-1185">Reference proteome</keyword>